<gene>
    <name evidence="3" type="ORF">METZ01_LOCUS324848</name>
</gene>
<evidence type="ECO:0000259" key="2">
    <source>
        <dbReference type="Pfam" id="PF09851"/>
    </source>
</evidence>
<feature type="non-terminal residue" evidence="3">
    <location>
        <position position="215"/>
    </location>
</feature>
<organism evidence="3">
    <name type="scientific">marine metagenome</name>
    <dbReference type="NCBI Taxonomy" id="408172"/>
    <lineage>
        <taxon>unclassified sequences</taxon>
        <taxon>metagenomes</taxon>
        <taxon>ecological metagenomes</taxon>
    </lineage>
</organism>
<evidence type="ECO:0000256" key="1">
    <source>
        <dbReference type="SAM" id="MobiDB-lite"/>
    </source>
</evidence>
<dbReference type="EMBL" id="UINC01106965">
    <property type="protein sequence ID" value="SVC71994.1"/>
    <property type="molecule type" value="Genomic_DNA"/>
</dbReference>
<reference evidence="3" key="1">
    <citation type="submission" date="2018-05" db="EMBL/GenBank/DDBJ databases">
        <authorList>
            <person name="Lanie J.A."/>
            <person name="Ng W.-L."/>
            <person name="Kazmierczak K.M."/>
            <person name="Andrzejewski T.M."/>
            <person name="Davidsen T.M."/>
            <person name="Wayne K.J."/>
            <person name="Tettelin H."/>
            <person name="Glass J.I."/>
            <person name="Rusch D."/>
            <person name="Podicherti R."/>
            <person name="Tsui H.-C.T."/>
            <person name="Winkler M.E."/>
        </authorList>
    </citation>
    <scope>NUCLEOTIDE SEQUENCE</scope>
</reference>
<feature type="region of interest" description="Disordered" evidence="1">
    <location>
        <begin position="117"/>
        <end position="174"/>
    </location>
</feature>
<name>A0A382PF10_9ZZZZ</name>
<proteinExistence type="predicted"/>
<feature type="domain" description="SHOCT" evidence="2">
    <location>
        <begin position="89"/>
        <end position="114"/>
    </location>
</feature>
<feature type="domain" description="SHOCT" evidence="2">
    <location>
        <begin position="10"/>
        <end position="29"/>
    </location>
</feature>
<dbReference type="AlphaFoldDB" id="A0A382PF10"/>
<sequence length="215" mass="23330">VNQDRDEVVQRLSRLRDQGLLSEEEFDEQVSAHMADDETSSTGLDESVETVKPKVDGHKVEPVAEEPTSTGLAEPGAEPEKEADGSDLLSRLTGLRDSGVLSEEEFQLAVEDLLGDSRLQEGTLSEDAGDTTAVPTPPTAPGPKDPRPSGSRSTETPPASDELSRRKAELDEAEAELIRQRAEFAEAAEQERLRAEVEAAEQERLRAEAEAAEQE</sequence>
<dbReference type="InterPro" id="IPR018649">
    <property type="entry name" value="SHOCT"/>
</dbReference>
<feature type="compositionally biased region" description="Basic and acidic residues" evidence="1">
    <location>
        <begin position="162"/>
        <end position="174"/>
    </location>
</feature>
<dbReference type="Pfam" id="PF09851">
    <property type="entry name" value="SHOCT"/>
    <property type="match status" value="2"/>
</dbReference>
<accession>A0A382PF10</accession>
<protein>
    <recommendedName>
        <fullName evidence="2">SHOCT domain-containing protein</fullName>
    </recommendedName>
</protein>
<feature type="region of interest" description="Disordered" evidence="1">
    <location>
        <begin position="18"/>
        <end position="91"/>
    </location>
</feature>
<feature type="compositionally biased region" description="Basic and acidic residues" evidence="1">
    <location>
        <begin position="49"/>
        <end position="62"/>
    </location>
</feature>
<evidence type="ECO:0000313" key="3">
    <source>
        <dbReference type="EMBL" id="SVC71994.1"/>
    </source>
</evidence>
<feature type="non-terminal residue" evidence="3">
    <location>
        <position position="1"/>
    </location>
</feature>